<dbReference type="InterPro" id="IPR048912">
    <property type="entry name" value="BetaGal1-like_ABD1"/>
</dbReference>
<dbReference type="GO" id="GO:0004565">
    <property type="term" value="F:beta-galactosidase activity"/>
    <property type="evidence" value="ECO:0007669"/>
    <property type="project" value="InterPro"/>
</dbReference>
<comment type="similarity">
    <text evidence="1 5">Belongs to the glycosyl hydrolase 35 family.</text>
</comment>
<dbReference type="Pfam" id="PF01301">
    <property type="entry name" value="Glyco_hydro_35"/>
    <property type="match status" value="1"/>
</dbReference>
<feature type="domain" description="Glycoside hydrolase 35 catalytic" evidence="6">
    <location>
        <begin position="16"/>
        <end position="326"/>
    </location>
</feature>
<dbReference type="Gene3D" id="3.20.20.80">
    <property type="entry name" value="Glycosidases"/>
    <property type="match status" value="1"/>
</dbReference>
<dbReference type="PRINTS" id="PR00742">
    <property type="entry name" value="GLHYDRLASE35"/>
</dbReference>
<dbReference type="Pfam" id="PF21467">
    <property type="entry name" value="BetaGal_gal-bd"/>
    <property type="match status" value="1"/>
</dbReference>
<name>A0A7J5BNI6_9MICO</name>
<reference evidence="9 10" key="1">
    <citation type="submission" date="2019-09" db="EMBL/GenBank/DDBJ databases">
        <title>Phylogeny of genus Pseudoclavibacter and closely related genus.</title>
        <authorList>
            <person name="Li Y."/>
        </authorList>
    </citation>
    <scope>NUCLEOTIDE SEQUENCE [LARGE SCALE GENOMIC DNA]</scope>
    <source>
        <strain evidence="9 10">DSM 23821</strain>
    </source>
</reference>
<evidence type="ECO:0000256" key="4">
    <source>
        <dbReference type="PIRSR" id="PIRSR006336-1"/>
    </source>
</evidence>
<dbReference type="PIRSF" id="PIRSF006336">
    <property type="entry name" value="B-gal"/>
    <property type="match status" value="1"/>
</dbReference>
<accession>A0A7J5BNI6</accession>
<dbReference type="Proteomes" id="UP000467240">
    <property type="component" value="Unassembled WGS sequence"/>
</dbReference>
<feature type="active site" description="Proton donor" evidence="4">
    <location>
        <position position="163"/>
    </location>
</feature>
<proteinExistence type="inferred from homology"/>
<evidence type="ECO:0000259" key="8">
    <source>
        <dbReference type="Pfam" id="PF21467"/>
    </source>
</evidence>
<dbReference type="InterPro" id="IPR017853">
    <property type="entry name" value="GH"/>
</dbReference>
<dbReference type="InterPro" id="IPR031330">
    <property type="entry name" value="Gly_Hdrlase_35_cat"/>
</dbReference>
<keyword evidence="2" id="KW-0378">Hydrolase</keyword>
<dbReference type="Gene3D" id="2.60.120.260">
    <property type="entry name" value="Galactose-binding domain-like"/>
    <property type="match status" value="2"/>
</dbReference>
<sequence length="598" mass="64961">MSDDTGPGVLTIGDGEFLRDGRPHRIVSGALHYFRVHEEQWADRIARLVALGVNTLDTYVAWNAHERTEGDVDFTGRSDLGRFLDLAADAGLDIVVRPGPYICAEWNNGGLPAWLTHRVQQPRSTEAAYLEATERWFDRLLPIVAERQATRGGRVVAVQVENEYGSYGDEAAFLRWNVDALRSRGIDTLLFTADGPTDLMLDGGTIDGVMAAATLGSRAAEAERLLRARRAGEPFFVAEFWCGWFDHRGERHHRRTPDSAAAELDAILERGSVSMYMAHGGTNFGLDAGANFDVVVQPTVTSYDYDAPIGEDGTTGEKFAAMREVILRHRGIEAPPLPPAPRFVAPQRVALRRLGGLDRLHRSAVVDDVRPRSFESLGLDAGLVRYTATTVLPEGATPLVIEGLRDRATVRIDGAMIETVERGDGAPVELTVHGEGRAVTLELLVRHLGRINYGGRLGESKGVGIVCVERRRVLGWRHEVVRLDTLEHDEAEVPPSDGAPGADGTPGAFEATVELDERADAWLGVEGAVEAFVWVNGFALGRLWAEGPQVTLYVPAPVLRPGANTVRVLDLEGAPVAVTLGPDADLGEVDFYGVEDVG</sequence>
<protein>
    <submittedName>
        <fullName evidence="9">Beta-galactosidase</fullName>
    </submittedName>
</protein>
<evidence type="ECO:0000313" key="9">
    <source>
        <dbReference type="EMBL" id="KAB1653818.1"/>
    </source>
</evidence>
<dbReference type="SUPFAM" id="SSF49785">
    <property type="entry name" value="Galactose-binding domain-like"/>
    <property type="match status" value="1"/>
</dbReference>
<evidence type="ECO:0000256" key="1">
    <source>
        <dbReference type="ARBA" id="ARBA00009809"/>
    </source>
</evidence>
<feature type="domain" description="Beta-galactosidase galactose-binding" evidence="8">
    <location>
        <begin position="509"/>
        <end position="564"/>
    </location>
</feature>
<evidence type="ECO:0000259" key="7">
    <source>
        <dbReference type="Pfam" id="PF21317"/>
    </source>
</evidence>
<dbReference type="InterPro" id="IPR008979">
    <property type="entry name" value="Galactose-bd-like_sf"/>
</dbReference>
<dbReference type="InterPro" id="IPR048913">
    <property type="entry name" value="BetaGal_gal-bd"/>
</dbReference>
<dbReference type="EMBL" id="WBJZ01000021">
    <property type="protein sequence ID" value="KAB1653818.1"/>
    <property type="molecule type" value="Genomic_DNA"/>
</dbReference>
<dbReference type="PANTHER" id="PTHR23421">
    <property type="entry name" value="BETA-GALACTOSIDASE RELATED"/>
    <property type="match status" value="1"/>
</dbReference>
<dbReference type="RefSeq" id="WP_158041655.1">
    <property type="nucleotide sequence ID" value="NZ_JACCFV010000001.1"/>
</dbReference>
<keyword evidence="3" id="KW-0326">Glycosidase</keyword>
<dbReference type="AlphaFoldDB" id="A0A7J5BNI6"/>
<evidence type="ECO:0000256" key="2">
    <source>
        <dbReference type="ARBA" id="ARBA00022801"/>
    </source>
</evidence>
<feature type="domain" description="Beta-galactosidase 1-like first all-beta" evidence="7">
    <location>
        <begin position="371"/>
        <end position="477"/>
    </location>
</feature>
<organism evidence="9 10">
    <name type="scientific">Pseudoclavibacter chungangensis</name>
    <dbReference type="NCBI Taxonomy" id="587635"/>
    <lineage>
        <taxon>Bacteria</taxon>
        <taxon>Bacillati</taxon>
        <taxon>Actinomycetota</taxon>
        <taxon>Actinomycetes</taxon>
        <taxon>Micrococcales</taxon>
        <taxon>Microbacteriaceae</taxon>
        <taxon>Pseudoclavibacter</taxon>
    </lineage>
</organism>
<evidence type="ECO:0000256" key="3">
    <source>
        <dbReference type="ARBA" id="ARBA00023295"/>
    </source>
</evidence>
<dbReference type="Pfam" id="PF21317">
    <property type="entry name" value="BetaGal_ABD_1"/>
    <property type="match status" value="1"/>
</dbReference>
<feature type="active site" description="Nucleophile" evidence="4">
    <location>
        <position position="239"/>
    </location>
</feature>
<dbReference type="GO" id="GO:0005975">
    <property type="term" value="P:carbohydrate metabolic process"/>
    <property type="evidence" value="ECO:0007669"/>
    <property type="project" value="InterPro"/>
</dbReference>
<keyword evidence="10" id="KW-1185">Reference proteome</keyword>
<dbReference type="SUPFAM" id="SSF51445">
    <property type="entry name" value="(Trans)glycosidases"/>
    <property type="match status" value="1"/>
</dbReference>
<evidence type="ECO:0000313" key="10">
    <source>
        <dbReference type="Proteomes" id="UP000467240"/>
    </source>
</evidence>
<dbReference type="InterPro" id="IPR026283">
    <property type="entry name" value="B-gal_1-like"/>
</dbReference>
<evidence type="ECO:0000256" key="5">
    <source>
        <dbReference type="RuleBase" id="RU003679"/>
    </source>
</evidence>
<comment type="caution">
    <text evidence="9">The sequence shown here is derived from an EMBL/GenBank/DDBJ whole genome shotgun (WGS) entry which is preliminary data.</text>
</comment>
<gene>
    <name evidence="9" type="ORF">F8O01_14425</name>
</gene>
<evidence type="ECO:0000259" key="6">
    <source>
        <dbReference type="Pfam" id="PF01301"/>
    </source>
</evidence>
<dbReference type="InterPro" id="IPR001944">
    <property type="entry name" value="Glycoside_Hdrlase_35"/>
</dbReference>
<dbReference type="OrthoDB" id="9813184at2"/>